<evidence type="ECO:0000256" key="2">
    <source>
        <dbReference type="ARBA" id="ARBA00004484"/>
    </source>
</evidence>
<name>A0AAD7S3G8_9TELE</name>
<dbReference type="FunFam" id="2.70.170.10:FF:000002">
    <property type="entry name" value="Glycine receptor alpha 1 subunit"/>
    <property type="match status" value="1"/>
</dbReference>
<feature type="domain" description="Neurotransmitter-gated ion-channel transmembrane" evidence="31">
    <location>
        <begin position="275"/>
        <end position="345"/>
    </location>
</feature>
<dbReference type="PRINTS" id="PR01673">
    <property type="entry name" value="GLYRALPHA"/>
</dbReference>
<keyword evidence="19" id="KW-0628">Postsynaptic cell membrane</keyword>
<keyword evidence="16" id="KW-0869">Chloride channel</keyword>
<evidence type="ECO:0000256" key="25">
    <source>
        <dbReference type="PIRSR" id="PIRSR608127-51"/>
    </source>
</evidence>
<feature type="transmembrane region" description="Helical" evidence="28">
    <location>
        <begin position="415"/>
        <end position="435"/>
    </location>
</feature>
<evidence type="ECO:0000256" key="20">
    <source>
        <dbReference type="ARBA" id="ARBA00023273"/>
    </source>
</evidence>
<dbReference type="GO" id="GO:0045211">
    <property type="term" value="C:postsynaptic membrane"/>
    <property type="evidence" value="ECO:0007669"/>
    <property type="project" value="UniProtKB-SubCell"/>
</dbReference>
<keyword evidence="12 28" id="KW-0406">Ion transport</keyword>
<feature type="signal peptide" evidence="28">
    <location>
        <begin position="1"/>
        <end position="28"/>
    </location>
</feature>
<keyword evidence="13 28" id="KW-0472">Membrane</keyword>
<dbReference type="SUPFAM" id="SSF90112">
    <property type="entry name" value="Neurotransmitter-gated ion-channel transmembrane pore"/>
    <property type="match status" value="1"/>
</dbReference>
<gene>
    <name evidence="32" type="ORF">AAFF_G00053850</name>
</gene>
<dbReference type="InterPro" id="IPR006202">
    <property type="entry name" value="Neur_chan_lig-bd"/>
</dbReference>
<dbReference type="SUPFAM" id="SSF63712">
    <property type="entry name" value="Nicotinic receptor ligand binding domain-like"/>
    <property type="match status" value="1"/>
</dbReference>
<feature type="transmembrane region" description="Helical" evidence="28">
    <location>
        <begin position="263"/>
        <end position="288"/>
    </location>
</feature>
<evidence type="ECO:0000256" key="23">
    <source>
        <dbReference type="ARBA" id="ARBA00024167"/>
    </source>
</evidence>
<dbReference type="GO" id="GO:0030425">
    <property type="term" value="C:dendrite"/>
    <property type="evidence" value="ECO:0007669"/>
    <property type="project" value="UniProtKB-SubCell"/>
</dbReference>
<keyword evidence="14 26" id="KW-1015">Disulfide bond</keyword>
<dbReference type="GO" id="GO:0016934">
    <property type="term" value="F:extracellularly glycine-gated chloride channel activity"/>
    <property type="evidence" value="ECO:0007669"/>
    <property type="project" value="InterPro"/>
</dbReference>
<dbReference type="EMBL" id="JAINUG010000130">
    <property type="protein sequence ID" value="KAJ8394041.1"/>
    <property type="molecule type" value="Genomic_DNA"/>
</dbReference>
<dbReference type="CDD" id="cd19009">
    <property type="entry name" value="LGIC_ECD_GlyR_alpha"/>
    <property type="match status" value="1"/>
</dbReference>
<feature type="domain" description="Neurotransmitter-gated ion-channel ligand-binding" evidence="30">
    <location>
        <begin position="43"/>
        <end position="260"/>
    </location>
</feature>
<dbReference type="Gene3D" id="1.20.58.390">
    <property type="entry name" value="Neurotransmitter-gated ion-channel transmembrane domain"/>
    <property type="match status" value="1"/>
</dbReference>
<feature type="region of interest" description="Disordered" evidence="29">
    <location>
        <begin position="368"/>
        <end position="407"/>
    </location>
</feature>
<evidence type="ECO:0000256" key="19">
    <source>
        <dbReference type="ARBA" id="ARBA00023257"/>
    </source>
</evidence>
<evidence type="ECO:0000256" key="14">
    <source>
        <dbReference type="ARBA" id="ARBA00023157"/>
    </source>
</evidence>
<evidence type="ECO:0000256" key="26">
    <source>
        <dbReference type="PIRSR" id="PIRSR608127-52"/>
    </source>
</evidence>
<keyword evidence="17" id="KW-0325">Glycoprotein</keyword>
<evidence type="ECO:0000256" key="10">
    <source>
        <dbReference type="ARBA" id="ARBA00022989"/>
    </source>
</evidence>
<evidence type="ECO:0000256" key="24">
    <source>
        <dbReference type="ARBA" id="ARBA00034104"/>
    </source>
</evidence>
<dbReference type="PANTHER" id="PTHR18945">
    <property type="entry name" value="NEUROTRANSMITTER GATED ION CHANNEL"/>
    <property type="match status" value="1"/>
</dbReference>
<evidence type="ECO:0000256" key="11">
    <source>
        <dbReference type="ARBA" id="ARBA00023018"/>
    </source>
</evidence>
<protein>
    <submittedName>
        <fullName evidence="32">Uncharacterized protein</fullName>
    </submittedName>
</protein>
<evidence type="ECO:0000313" key="33">
    <source>
        <dbReference type="Proteomes" id="UP001221898"/>
    </source>
</evidence>
<dbReference type="NCBIfam" id="TIGR00860">
    <property type="entry name" value="LIC"/>
    <property type="match status" value="1"/>
</dbReference>
<dbReference type="GO" id="GO:0043204">
    <property type="term" value="C:perikaryon"/>
    <property type="evidence" value="ECO:0007669"/>
    <property type="project" value="UniProtKB-SubCell"/>
</dbReference>
<evidence type="ECO:0000256" key="9">
    <source>
        <dbReference type="ARBA" id="ARBA00022833"/>
    </source>
</evidence>
<dbReference type="InterPro" id="IPR038050">
    <property type="entry name" value="Neuro_actylchol_rec"/>
</dbReference>
<evidence type="ECO:0000256" key="3">
    <source>
        <dbReference type="ARBA" id="ARBA00010129"/>
    </source>
</evidence>
<feature type="transmembrane region" description="Helical" evidence="28">
    <location>
        <begin position="308"/>
        <end position="331"/>
    </location>
</feature>
<keyword evidence="5" id="KW-1003">Cell membrane</keyword>
<evidence type="ECO:0000256" key="4">
    <source>
        <dbReference type="ARBA" id="ARBA00022448"/>
    </source>
</evidence>
<evidence type="ECO:0000256" key="8">
    <source>
        <dbReference type="ARBA" id="ARBA00022729"/>
    </source>
</evidence>
<dbReference type="Gene3D" id="2.70.170.10">
    <property type="entry name" value="Neurotransmitter-gated ion-channel ligand-binding domain"/>
    <property type="match status" value="1"/>
</dbReference>
<evidence type="ECO:0000256" key="6">
    <source>
        <dbReference type="ARBA" id="ARBA00022692"/>
    </source>
</evidence>
<dbReference type="InterPro" id="IPR008127">
    <property type="entry name" value="Glycine_rcpt_A"/>
</dbReference>
<keyword evidence="33" id="KW-1185">Reference proteome</keyword>
<keyword evidence="20" id="KW-0966">Cell projection</keyword>
<dbReference type="PRINTS" id="PR01674">
    <property type="entry name" value="GLYRALPHA1"/>
</dbReference>
<dbReference type="InterPro" id="IPR018000">
    <property type="entry name" value="Neurotransmitter_ion_chnl_CS"/>
</dbReference>
<evidence type="ECO:0000259" key="30">
    <source>
        <dbReference type="Pfam" id="PF02931"/>
    </source>
</evidence>
<keyword evidence="22 28" id="KW-0407">Ion channel</keyword>
<keyword evidence="15" id="KW-0675">Receptor</keyword>
<keyword evidence="21" id="KW-1071">Ligand-gated ion channel</keyword>
<evidence type="ECO:0000256" key="16">
    <source>
        <dbReference type="ARBA" id="ARBA00023173"/>
    </source>
</evidence>
<evidence type="ECO:0000256" key="15">
    <source>
        <dbReference type="ARBA" id="ARBA00023170"/>
    </source>
</evidence>
<keyword evidence="7" id="KW-0479">Metal-binding</keyword>
<accession>A0AAD7S3G8</accession>
<reference evidence="32" key="1">
    <citation type="journal article" date="2023" name="Science">
        <title>Genome structures resolve the early diversification of teleost fishes.</title>
        <authorList>
            <person name="Parey E."/>
            <person name="Louis A."/>
            <person name="Montfort J."/>
            <person name="Bouchez O."/>
            <person name="Roques C."/>
            <person name="Iampietro C."/>
            <person name="Lluch J."/>
            <person name="Castinel A."/>
            <person name="Donnadieu C."/>
            <person name="Desvignes T."/>
            <person name="Floi Bucao C."/>
            <person name="Jouanno E."/>
            <person name="Wen M."/>
            <person name="Mejri S."/>
            <person name="Dirks R."/>
            <person name="Jansen H."/>
            <person name="Henkel C."/>
            <person name="Chen W.J."/>
            <person name="Zahm M."/>
            <person name="Cabau C."/>
            <person name="Klopp C."/>
            <person name="Thompson A.W."/>
            <person name="Robinson-Rechavi M."/>
            <person name="Braasch I."/>
            <person name="Lecointre G."/>
            <person name="Bobe J."/>
            <person name="Postlethwait J.H."/>
            <person name="Berthelot C."/>
            <person name="Roest Crollius H."/>
            <person name="Guiguen Y."/>
        </authorList>
    </citation>
    <scope>NUCLEOTIDE SEQUENCE</scope>
    <source>
        <strain evidence="32">NC1722</strain>
    </source>
</reference>
<feature type="binding site" evidence="27">
    <location>
        <begin position="242"/>
        <end position="247"/>
    </location>
    <ligand>
        <name>strychnine</name>
        <dbReference type="ChEBI" id="CHEBI:90700"/>
        <note>antagonist</note>
    </ligand>
</feature>
<dbReference type="PRINTS" id="PR00252">
    <property type="entry name" value="NRIONCHANNEL"/>
</dbReference>
<evidence type="ECO:0000259" key="31">
    <source>
        <dbReference type="Pfam" id="PF02932"/>
    </source>
</evidence>
<feature type="compositionally biased region" description="Basic and acidic residues" evidence="29">
    <location>
        <begin position="388"/>
        <end position="397"/>
    </location>
</feature>
<keyword evidence="9" id="KW-0862">Zinc</keyword>
<dbReference type="GO" id="GO:0034707">
    <property type="term" value="C:chloride channel complex"/>
    <property type="evidence" value="ECO:0007669"/>
    <property type="project" value="UniProtKB-KW"/>
</dbReference>
<comment type="similarity">
    <text evidence="3">Belongs to the ligand-gated ion channel (TC 1.A.9) family. Glycine receptor (TC 1.A.9.3) subfamily. GLRA1 sub-subfamily.</text>
</comment>
<comment type="caution">
    <text evidence="32">The sequence shown here is derived from an EMBL/GenBank/DDBJ whole genome shotgun (WGS) entry which is preliminary data.</text>
</comment>
<comment type="catalytic activity">
    <reaction evidence="23">
        <text>chloride(in) = chloride(out)</text>
        <dbReference type="Rhea" id="RHEA:29823"/>
        <dbReference type="ChEBI" id="CHEBI:17996"/>
    </reaction>
</comment>
<dbReference type="Proteomes" id="UP001221898">
    <property type="component" value="Unassembled WGS sequence"/>
</dbReference>
<evidence type="ECO:0000256" key="13">
    <source>
        <dbReference type="ARBA" id="ARBA00023136"/>
    </source>
</evidence>
<dbReference type="Pfam" id="PF02932">
    <property type="entry name" value="Neur_chan_memb"/>
    <property type="match status" value="1"/>
</dbReference>
<evidence type="ECO:0000256" key="1">
    <source>
        <dbReference type="ARBA" id="ARBA00004279"/>
    </source>
</evidence>
<feature type="chain" id="PRO_5041781755" evidence="28">
    <location>
        <begin position="29"/>
        <end position="443"/>
    </location>
</feature>
<dbReference type="InterPro" id="IPR006201">
    <property type="entry name" value="Neur_channel"/>
</dbReference>
<keyword evidence="6 28" id="KW-0812">Transmembrane</keyword>
<keyword evidence="4 28" id="KW-0813">Transport</keyword>
<dbReference type="GO" id="GO:0022824">
    <property type="term" value="F:transmitter-gated monoatomic ion channel activity"/>
    <property type="evidence" value="ECO:0007669"/>
    <property type="project" value="InterPro"/>
</dbReference>
<evidence type="ECO:0000256" key="22">
    <source>
        <dbReference type="ARBA" id="ARBA00023303"/>
    </source>
</evidence>
<dbReference type="InterPro" id="IPR006029">
    <property type="entry name" value="Neurotrans-gated_channel_TM"/>
</dbReference>
<feature type="disulfide bond" evidence="26">
    <location>
        <begin position="178"/>
        <end position="192"/>
    </location>
</feature>
<dbReference type="GO" id="GO:0046872">
    <property type="term" value="F:metal ion binding"/>
    <property type="evidence" value="ECO:0007669"/>
    <property type="project" value="UniProtKB-KW"/>
</dbReference>
<dbReference type="PRINTS" id="PR00253">
    <property type="entry name" value="GABAARECEPTR"/>
</dbReference>
<evidence type="ECO:0000256" key="29">
    <source>
        <dbReference type="SAM" id="MobiDB-lite"/>
    </source>
</evidence>
<proteinExistence type="inferred from homology"/>
<evidence type="ECO:0000313" key="32">
    <source>
        <dbReference type="EMBL" id="KAJ8394041.1"/>
    </source>
</evidence>
<dbReference type="InterPro" id="IPR006028">
    <property type="entry name" value="GABAA/Glycine_rcpt"/>
</dbReference>
<dbReference type="InterPro" id="IPR036734">
    <property type="entry name" value="Neur_chan_lig-bd_sf"/>
</dbReference>
<dbReference type="InterPro" id="IPR008128">
    <property type="entry name" value="Glycine_rcpt_A1"/>
</dbReference>
<keyword evidence="10 28" id="KW-1133">Transmembrane helix</keyword>
<dbReference type="GO" id="GO:0016594">
    <property type="term" value="F:glycine binding"/>
    <property type="evidence" value="ECO:0007669"/>
    <property type="project" value="InterPro"/>
</dbReference>
<feature type="site" description="Important for obstruction of the ion pore in the closed conformation" evidence="25">
    <location>
        <position position="284"/>
    </location>
</feature>
<evidence type="ECO:0000256" key="27">
    <source>
        <dbReference type="PIRSR" id="PIRSR608127-53"/>
    </source>
</evidence>
<dbReference type="PROSITE" id="PS00236">
    <property type="entry name" value="NEUROTR_ION_CHANNEL"/>
    <property type="match status" value="1"/>
</dbReference>
<evidence type="ECO:0000256" key="7">
    <source>
        <dbReference type="ARBA" id="ARBA00022723"/>
    </source>
</evidence>
<keyword evidence="18" id="KW-0868">Chloride</keyword>
<dbReference type="AlphaFoldDB" id="A0AAD7S3G8"/>
<evidence type="ECO:0000256" key="5">
    <source>
        <dbReference type="ARBA" id="ARBA00022475"/>
    </source>
</evidence>
<dbReference type="Pfam" id="PF02931">
    <property type="entry name" value="Neur_chan_LBD"/>
    <property type="match status" value="1"/>
</dbReference>
<evidence type="ECO:0000256" key="28">
    <source>
        <dbReference type="RuleBase" id="RU000687"/>
    </source>
</evidence>
<dbReference type="GO" id="GO:0004888">
    <property type="term" value="F:transmembrane signaling receptor activity"/>
    <property type="evidence" value="ECO:0007669"/>
    <property type="project" value="InterPro"/>
</dbReference>
<feature type="disulfide bond" evidence="26">
    <location>
        <begin position="238"/>
        <end position="249"/>
    </location>
</feature>
<comment type="subcellular location">
    <subcellularLocation>
        <location evidence="1">Cell projection</location>
        <location evidence="1">Dendrite</location>
    </subcellularLocation>
    <subcellularLocation>
        <location evidence="2">Perikaryon</location>
    </subcellularLocation>
    <subcellularLocation>
        <location evidence="24">Postsynaptic cell membrane</location>
        <topology evidence="24">Multi-pass membrane protein</topology>
    </subcellularLocation>
</comment>
<comment type="caution">
    <text evidence="28">Lacks conserved residue(s) required for the propagation of feature annotation.</text>
</comment>
<keyword evidence="11" id="KW-0770">Synapse</keyword>
<evidence type="ECO:0000256" key="17">
    <source>
        <dbReference type="ARBA" id="ARBA00023180"/>
    </source>
</evidence>
<evidence type="ECO:0000256" key="18">
    <source>
        <dbReference type="ARBA" id="ARBA00023214"/>
    </source>
</evidence>
<dbReference type="InterPro" id="IPR036719">
    <property type="entry name" value="Neuro-gated_channel_TM_sf"/>
</dbReference>
<evidence type="ECO:0000256" key="12">
    <source>
        <dbReference type="ARBA" id="ARBA00023065"/>
    </source>
</evidence>
<evidence type="ECO:0000256" key="21">
    <source>
        <dbReference type="ARBA" id="ARBA00023286"/>
    </source>
</evidence>
<sequence>MYRLSTLGIYLWETIVFFSLAASKEAAARKAATPMPPSEFLDKLMGKVSGYDARIRPNFKDPQGSKSEAAHKKGPPVNVTCNIFINSFGSIAETTMDYRVNIFLRQQWNDPRLAYSEYPDDSLDLDPSMLDSIWKPDLFFANEKGANFHGVTTDNKLLRISKNGNVLYSIRITLILACPMDLKNFPMDVQTCIMQLESFGYTMNDLIFEWDEKGAVQVADDLTLPQFILKEEKDLRYCTKSYNTGKFTCIEARFHLERQMGYYLIQMYIPSLLIRVGLGITTVLTMTTQSSGSRASLPKVSYVKAIDIWMAVCLLFVFSALLEYAAVNFIARQHKELLRFRRRRRHLKEDETGEGRFSFAALRHGPGVPAGQGRHGHQGQQQQRPRQHRADGEDRGGDAQALHRPRQEDRHVSRVGFPLVFLIFNIFYWITYKIIRSEDVHKQ</sequence>
<keyword evidence="8 28" id="KW-0732">Signal</keyword>
<organism evidence="32 33">
    <name type="scientific">Aldrovandia affinis</name>
    <dbReference type="NCBI Taxonomy" id="143900"/>
    <lineage>
        <taxon>Eukaryota</taxon>
        <taxon>Metazoa</taxon>
        <taxon>Chordata</taxon>
        <taxon>Craniata</taxon>
        <taxon>Vertebrata</taxon>
        <taxon>Euteleostomi</taxon>
        <taxon>Actinopterygii</taxon>
        <taxon>Neopterygii</taxon>
        <taxon>Teleostei</taxon>
        <taxon>Notacanthiformes</taxon>
        <taxon>Halosauridae</taxon>
        <taxon>Aldrovandia</taxon>
    </lineage>
</organism>